<dbReference type="Pfam" id="PF25600">
    <property type="entry name" value="TRIM_CC"/>
    <property type="match status" value="1"/>
</dbReference>
<dbReference type="CDD" id="cd12890">
    <property type="entry name" value="SPRY_PRY_TRIM16"/>
    <property type="match status" value="1"/>
</dbReference>
<keyword evidence="1" id="KW-0479">Metal-binding</keyword>
<dbReference type="OrthoDB" id="6270329at2759"/>
<dbReference type="Proteomes" id="UP000515145">
    <property type="component" value="Chromosome 19"/>
</dbReference>
<dbReference type="SMART" id="SM00336">
    <property type="entry name" value="BBOX"/>
    <property type="match status" value="2"/>
</dbReference>
<dbReference type="InterPro" id="IPR001870">
    <property type="entry name" value="B30.2/SPRY"/>
</dbReference>
<dbReference type="InterPro" id="IPR003879">
    <property type="entry name" value="Butyrophylin_SPRY"/>
</dbReference>
<keyword evidence="5" id="KW-0175">Coiled coil</keyword>
<dbReference type="InterPro" id="IPR003877">
    <property type="entry name" value="SPRY_dom"/>
</dbReference>
<dbReference type="Gene3D" id="4.10.830.40">
    <property type="match status" value="1"/>
</dbReference>
<proteinExistence type="predicted"/>
<dbReference type="Pfam" id="PF00643">
    <property type="entry name" value="zf-B_box"/>
    <property type="match status" value="1"/>
</dbReference>
<dbReference type="Gene3D" id="2.60.120.920">
    <property type="match status" value="1"/>
</dbReference>
<dbReference type="InterPro" id="IPR006574">
    <property type="entry name" value="PRY"/>
</dbReference>
<keyword evidence="10" id="KW-1185">Reference proteome</keyword>
<dbReference type="SUPFAM" id="SSF57850">
    <property type="entry name" value="RING/U-box"/>
    <property type="match status" value="1"/>
</dbReference>
<evidence type="ECO:0000259" key="8">
    <source>
        <dbReference type="PROSITE" id="PS50119"/>
    </source>
</evidence>
<dbReference type="InterPro" id="IPR001841">
    <property type="entry name" value="Znf_RING"/>
</dbReference>
<evidence type="ECO:0000259" key="9">
    <source>
        <dbReference type="PROSITE" id="PS50188"/>
    </source>
</evidence>
<dbReference type="GO" id="GO:0005737">
    <property type="term" value="C:cytoplasm"/>
    <property type="evidence" value="ECO:0007669"/>
    <property type="project" value="UniProtKB-ARBA"/>
</dbReference>
<keyword evidence="2 4" id="KW-0863">Zinc-finger</keyword>
<evidence type="ECO:0000256" key="3">
    <source>
        <dbReference type="ARBA" id="ARBA00022833"/>
    </source>
</evidence>
<feature type="region of interest" description="Disordered" evidence="6">
    <location>
        <begin position="49"/>
        <end position="114"/>
    </location>
</feature>
<gene>
    <name evidence="11" type="primary">trim16</name>
</gene>
<feature type="domain" description="B30.2/SPRY" evidence="9">
    <location>
        <begin position="402"/>
        <end position="598"/>
    </location>
</feature>
<protein>
    <submittedName>
        <fullName evidence="11">Tripartite motif-containing protein 16</fullName>
    </submittedName>
</protein>
<dbReference type="InterPro" id="IPR051051">
    <property type="entry name" value="E3_ubiq-ligase_TRIM/RNF"/>
</dbReference>
<feature type="compositionally biased region" description="Basic and acidic residues" evidence="6">
    <location>
        <begin position="82"/>
        <end position="100"/>
    </location>
</feature>
<evidence type="ECO:0000256" key="2">
    <source>
        <dbReference type="ARBA" id="ARBA00022771"/>
    </source>
</evidence>
<dbReference type="Pfam" id="PF13765">
    <property type="entry name" value="PRY"/>
    <property type="match status" value="1"/>
</dbReference>
<feature type="domain" description="RING-type" evidence="7">
    <location>
        <begin position="10"/>
        <end position="44"/>
    </location>
</feature>
<dbReference type="CDD" id="cd19842">
    <property type="entry name" value="Bbox1_TRIM25-like_C-IV"/>
    <property type="match status" value="1"/>
</dbReference>
<dbReference type="PROSITE" id="PS50188">
    <property type="entry name" value="B302_SPRY"/>
    <property type="match status" value="1"/>
</dbReference>
<dbReference type="SUPFAM" id="SSF49899">
    <property type="entry name" value="Concanavalin A-like lectins/glucanases"/>
    <property type="match status" value="1"/>
</dbReference>
<evidence type="ECO:0000256" key="6">
    <source>
        <dbReference type="SAM" id="MobiDB-lite"/>
    </source>
</evidence>
<feature type="domain" description="B box-type" evidence="8">
    <location>
        <begin position="170"/>
        <end position="210"/>
    </location>
</feature>
<sequence>MADTIPKQLCGVCSGELSGDRSSACAHSVCSYCHADKSKGCPECLRSPDKAEPANGPKQNGTIEAPEITNKEQQRQESSIQEDLKVSEDPKKPEEDKKEAEPDEEAKEDEVKGEPLGPNNVVCDSCIESPCRALKSCLTCLVSYCGAHLRPHLENPKFQNHRLVEPLRDIERRTCESHKWPLELFCCADSCCICQDCVNEEHRGHNTLPVVEARRKIEGELRQKQTDMVKTVSAAGNAISKLQDNTVSIEHSVTEVRTVIESQFEELQAVVERAKREVTEILEVEEKQALRQAESIRVHLEQRCTELKKAQAQMEKLSRNKNDVDFLQEYSVWKKEATDISLPGVYIGLMDRLNSFSRVIVDSTQELCAMLVSSYIEKVKETCKNDKLGIKTTVHAIVAAKQYMAIPDPVTRNDFLKYAAQVTLDANTAHKFLRLTEENKKVTNTTPWQHPYPNVPERFENWRQVLAADSFYLGRHYFEVDISGEGTYIGLTYKGIDRKGNESNSCITGNNFSWCLQWNGRTFSAWHSDVETPLSIEKYTRIGVYVDYTRGLLAFYGVKDTMTLIHQYTAELLEPLYPAFWLSKKENIVALVTPGEPLPLKSPSPPNSPVNGAVVS</sequence>
<evidence type="ECO:0000256" key="1">
    <source>
        <dbReference type="ARBA" id="ARBA00022723"/>
    </source>
</evidence>
<feature type="coiled-coil region" evidence="5">
    <location>
        <begin position="257"/>
        <end position="327"/>
    </location>
</feature>
<dbReference type="PROSITE" id="PS50089">
    <property type="entry name" value="ZF_RING_2"/>
    <property type="match status" value="1"/>
</dbReference>
<dbReference type="SUPFAM" id="SSF57845">
    <property type="entry name" value="B-box zinc-binding domain"/>
    <property type="match status" value="1"/>
</dbReference>
<dbReference type="RefSeq" id="XP_028287850.1">
    <property type="nucleotide sequence ID" value="XM_028432049.1"/>
</dbReference>
<dbReference type="InterPro" id="IPR013320">
    <property type="entry name" value="ConA-like_dom_sf"/>
</dbReference>
<dbReference type="PRINTS" id="PR01407">
    <property type="entry name" value="BUTYPHLNCDUF"/>
</dbReference>
<evidence type="ECO:0000313" key="11">
    <source>
        <dbReference type="RefSeq" id="XP_028287850.1"/>
    </source>
</evidence>
<dbReference type="Gene3D" id="3.30.160.60">
    <property type="entry name" value="Classic Zinc Finger"/>
    <property type="match status" value="1"/>
</dbReference>
<dbReference type="Pfam" id="PF00622">
    <property type="entry name" value="SPRY"/>
    <property type="match status" value="1"/>
</dbReference>
<dbReference type="CDD" id="cd19769">
    <property type="entry name" value="Bbox2_TRIM16-like"/>
    <property type="match status" value="1"/>
</dbReference>
<accession>A0A6P7KEA4</accession>
<dbReference type="GO" id="GO:0008270">
    <property type="term" value="F:zinc ion binding"/>
    <property type="evidence" value="ECO:0007669"/>
    <property type="project" value="UniProtKB-KW"/>
</dbReference>
<name>A0A6P7KEA4_9TELE</name>
<dbReference type="CTD" id="10626"/>
<evidence type="ECO:0000313" key="10">
    <source>
        <dbReference type="Proteomes" id="UP000515145"/>
    </source>
</evidence>
<keyword evidence="3" id="KW-0862">Zinc</keyword>
<dbReference type="InParanoid" id="A0A6P7KEA4"/>
<evidence type="ECO:0000259" key="7">
    <source>
        <dbReference type="PROSITE" id="PS50089"/>
    </source>
</evidence>
<dbReference type="SMART" id="SM00589">
    <property type="entry name" value="PRY"/>
    <property type="match status" value="1"/>
</dbReference>
<dbReference type="InterPro" id="IPR000315">
    <property type="entry name" value="Znf_B-box"/>
</dbReference>
<dbReference type="InterPro" id="IPR043136">
    <property type="entry name" value="B30.2/SPRY_sf"/>
</dbReference>
<organism evidence="10 11">
    <name type="scientific">Parambassis ranga</name>
    <name type="common">Indian glassy fish</name>
    <dbReference type="NCBI Taxonomy" id="210632"/>
    <lineage>
        <taxon>Eukaryota</taxon>
        <taxon>Metazoa</taxon>
        <taxon>Chordata</taxon>
        <taxon>Craniata</taxon>
        <taxon>Vertebrata</taxon>
        <taxon>Euteleostomi</taxon>
        <taxon>Actinopterygii</taxon>
        <taxon>Neopterygii</taxon>
        <taxon>Teleostei</taxon>
        <taxon>Neoteleostei</taxon>
        <taxon>Acanthomorphata</taxon>
        <taxon>Ovalentaria</taxon>
        <taxon>Ambassidae</taxon>
        <taxon>Parambassis</taxon>
    </lineage>
</organism>
<evidence type="ECO:0000256" key="5">
    <source>
        <dbReference type="SAM" id="Coils"/>
    </source>
</evidence>
<dbReference type="SMART" id="SM00449">
    <property type="entry name" value="SPRY"/>
    <property type="match status" value="1"/>
</dbReference>
<reference evidence="11" key="1">
    <citation type="submission" date="2025-08" db="UniProtKB">
        <authorList>
            <consortium name="RefSeq"/>
        </authorList>
    </citation>
    <scope>IDENTIFICATION</scope>
</reference>
<dbReference type="InterPro" id="IPR058030">
    <property type="entry name" value="TRIM8/14/16/25/29/45/65_CC"/>
</dbReference>
<dbReference type="PANTHER" id="PTHR25465">
    <property type="entry name" value="B-BOX DOMAIN CONTAINING"/>
    <property type="match status" value="1"/>
</dbReference>
<dbReference type="AlphaFoldDB" id="A0A6P7KEA4"/>
<dbReference type="GeneID" id="114452628"/>
<dbReference type="PROSITE" id="PS50119">
    <property type="entry name" value="ZF_BBOX"/>
    <property type="match status" value="1"/>
</dbReference>
<dbReference type="PANTHER" id="PTHR25465:SF10">
    <property type="entry name" value="TRIPARTITE MOTIF-CONTAINING PROTEIN 16-RELATED"/>
    <property type="match status" value="1"/>
</dbReference>
<evidence type="ECO:0000256" key="4">
    <source>
        <dbReference type="PROSITE-ProRule" id="PRU00024"/>
    </source>
</evidence>